<feature type="region of interest" description="Disordered" evidence="7">
    <location>
        <begin position="63"/>
        <end position="105"/>
    </location>
</feature>
<feature type="active site" evidence="5">
    <location>
        <position position="131"/>
    </location>
</feature>
<dbReference type="InterPro" id="IPR021109">
    <property type="entry name" value="Peptidase_aspartic_dom_sf"/>
</dbReference>
<evidence type="ECO:0000256" key="7">
    <source>
        <dbReference type="SAM" id="MobiDB-lite"/>
    </source>
</evidence>
<dbReference type="PROSITE" id="PS51767">
    <property type="entry name" value="PEPTIDASE_A1"/>
    <property type="match status" value="1"/>
</dbReference>
<keyword evidence="4 6" id="KW-0378">Hydrolase</keyword>
<sequence length="443" mass="46872">MQGLLILAAVACSAAAAAVAADTTTFALDAVPGSSTSTTNLVTTLAQVYHKYNVTPPASLSAALRAREEEEEEEEDLQDRHRRRGRRRRPEQLGGWQSGSAAASPSAFTDNQYVVEVDIGTPPQRFRLNPDTGSGDVWVYGSAMPASSLLGQARYDPARSATARLLPLAVWLAGYIDFSFVGGLVYRDTVTVVTTDGAGAGGGEAAGAGGLTVQDQGVQVAMLVSRSIVEDAGMDGILGLGFDKLNFALPTKQKTWFSNIKARLSESVFTVDFQYRKQGKFTFGYIDKTIGPITYTPVDASAGYWTWTSPGYAVGKEPFKRRALKGTLDTGTTIIIVPSDVVDDYYARVPGARYSASEHGHVFDCGAALPDFTFGVEAHATITVPGRYINASTADSVPGKCVGALQSGAGDMVVFGAPALQAGVAVFDEARLRIGWANKTLVA</sequence>
<organism evidence="10 11">
    <name type="scientific">Cordyceps javanica</name>
    <dbReference type="NCBI Taxonomy" id="43265"/>
    <lineage>
        <taxon>Eukaryota</taxon>
        <taxon>Fungi</taxon>
        <taxon>Dikarya</taxon>
        <taxon>Ascomycota</taxon>
        <taxon>Pezizomycotina</taxon>
        <taxon>Sordariomycetes</taxon>
        <taxon>Hypocreomycetidae</taxon>
        <taxon>Hypocreales</taxon>
        <taxon>Cordycipitaceae</taxon>
        <taxon>Cordyceps</taxon>
    </lineage>
</organism>
<gene>
    <name evidence="10" type="ORF">IF1G_10608</name>
</gene>
<dbReference type="AlphaFoldDB" id="A0A545VKF3"/>
<dbReference type="CDD" id="cd06097">
    <property type="entry name" value="Aspergillopepsin_like"/>
    <property type="match status" value="1"/>
</dbReference>
<protein>
    <submittedName>
        <fullName evidence="10">Endothiapepsin</fullName>
    </submittedName>
</protein>
<evidence type="ECO:0000256" key="4">
    <source>
        <dbReference type="ARBA" id="ARBA00022801"/>
    </source>
</evidence>
<proteinExistence type="inferred from homology"/>
<dbReference type="SUPFAM" id="SSF50630">
    <property type="entry name" value="Acid proteases"/>
    <property type="match status" value="1"/>
</dbReference>
<evidence type="ECO:0000256" key="3">
    <source>
        <dbReference type="ARBA" id="ARBA00022750"/>
    </source>
</evidence>
<dbReference type="GO" id="GO:0004190">
    <property type="term" value="F:aspartic-type endopeptidase activity"/>
    <property type="evidence" value="ECO:0007669"/>
    <property type="project" value="UniProtKB-KW"/>
</dbReference>
<dbReference type="STRING" id="43265.A0A545VKF3"/>
<accession>A0A545VKF3</accession>
<dbReference type="Proteomes" id="UP000315783">
    <property type="component" value="Unassembled WGS sequence"/>
</dbReference>
<dbReference type="InterPro" id="IPR001969">
    <property type="entry name" value="Aspartic_peptidase_AS"/>
</dbReference>
<dbReference type="Gene3D" id="2.40.70.10">
    <property type="entry name" value="Acid Proteases"/>
    <property type="match status" value="2"/>
</dbReference>
<feature type="chain" id="PRO_5022039351" evidence="8">
    <location>
        <begin position="22"/>
        <end position="443"/>
    </location>
</feature>
<comment type="caution">
    <text evidence="10">The sequence shown here is derived from an EMBL/GenBank/DDBJ whole genome shotgun (WGS) entry which is preliminary data.</text>
</comment>
<evidence type="ECO:0000313" key="11">
    <source>
        <dbReference type="Proteomes" id="UP000315783"/>
    </source>
</evidence>
<dbReference type="PRINTS" id="PR00792">
    <property type="entry name" value="PEPSIN"/>
</dbReference>
<dbReference type="InterPro" id="IPR001461">
    <property type="entry name" value="Aspartic_peptidase_A1"/>
</dbReference>
<dbReference type="PROSITE" id="PS00141">
    <property type="entry name" value="ASP_PROTEASE"/>
    <property type="match status" value="1"/>
</dbReference>
<evidence type="ECO:0000256" key="1">
    <source>
        <dbReference type="ARBA" id="ARBA00007447"/>
    </source>
</evidence>
<evidence type="ECO:0000256" key="2">
    <source>
        <dbReference type="ARBA" id="ARBA00022670"/>
    </source>
</evidence>
<name>A0A545VKF3_9HYPO</name>
<evidence type="ECO:0000256" key="5">
    <source>
        <dbReference type="PIRSR" id="PIRSR601461-1"/>
    </source>
</evidence>
<keyword evidence="11" id="KW-1185">Reference proteome</keyword>
<comment type="similarity">
    <text evidence="1 6">Belongs to the peptidase A1 family.</text>
</comment>
<dbReference type="InterPro" id="IPR034163">
    <property type="entry name" value="Aspergillopepsin-like_cat_dom"/>
</dbReference>
<feature type="active site" evidence="5">
    <location>
        <position position="329"/>
    </location>
</feature>
<dbReference type="PANTHER" id="PTHR47966:SF2">
    <property type="entry name" value="ASPERGILLOPEPSIN-1-RELATED"/>
    <property type="match status" value="1"/>
</dbReference>
<evidence type="ECO:0000256" key="6">
    <source>
        <dbReference type="RuleBase" id="RU000454"/>
    </source>
</evidence>
<dbReference type="InterPro" id="IPR033121">
    <property type="entry name" value="PEPTIDASE_A1"/>
</dbReference>
<evidence type="ECO:0000259" key="9">
    <source>
        <dbReference type="PROSITE" id="PS51767"/>
    </source>
</evidence>
<dbReference type="GO" id="GO:0006508">
    <property type="term" value="P:proteolysis"/>
    <property type="evidence" value="ECO:0007669"/>
    <property type="project" value="UniProtKB-KW"/>
</dbReference>
<dbReference type="PANTHER" id="PTHR47966">
    <property type="entry name" value="BETA-SITE APP-CLEAVING ENZYME, ISOFORM A-RELATED"/>
    <property type="match status" value="1"/>
</dbReference>
<evidence type="ECO:0000313" key="10">
    <source>
        <dbReference type="EMBL" id="TQV90656.1"/>
    </source>
</evidence>
<feature type="domain" description="Peptidase A1" evidence="9">
    <location>
        <begin position="113"/>
        <end position="437"/>
    </location>
</feature>
<feature type="signal peptide" evidence="8">
    <location>
        <begin position="1"/>
        <end position="21"/>
    </location>
</feature>
<dbReference type="EMBL" id="SPUK01000024">
    <property type="protein sequence ID" value="TQV90656.1"/>
    <property type="molecule type" value="Genomic_DNA"/>
</dbReference>
<feature type="compositionally biased region" description="Basic residues" evidence="7">
    <location>
        <begin position="80"/>
        <end position="89"/>
    </location>
</feature>
<dbReference type="Pfam" id="PF00026">
    <property type="entry name" value="Asp"/>
    <property type="match status" value="1"/>
</dbReference>
<keyword evidence="2 6" id="KW-0645">Protease</keyword>
<reference evidence="10 11" key="1">
    <citation type="journal article" date="2019" name="Appl. Microbiol. Biotechnol.">
        <title>Genome sequence of Isaria javanica and comparative genome analysis insights into family S53 peptidase evolution in fungal entomopathogens.</title>
        <authorList>
            <person name="Lin R."/>
            <person name="Zhang X."/>
            <person name="Xin B."/>
            <person name="Zou M."/>
            <person name="Gao Y."/>
            <person name="Qin F."/>
            <person name="Hu Q."/>
            <person name="Xie B."/>
            <person name="Cheng X."/>
        </authorList>
    </citation>
    <scope>NUCLEOTIDE SEQUENCE [LARGE SCALE GENOMIC DNA]</scope>
    <source>
        <strain evidence="10 11">IJ1G</strain>
    </source>
</reference>
<evidence type="ECO:0000256" key="8">
    <source>
        <dbReference type="SAM" id="SignalP"/>
    </source>
</evidence>
<keyword evidence="8" id="KW-0732">Signal</keyword>
<dbReference type="OrthoDB" id="2747330at2759"/>
<keyword evidence="3 6" id="KW-0064">Aspartyl protease</keyword>